<comment type="subcellular location">
    <subcellularLocation>
        <location evidence="11">Nucleus</location>
    </subcellularLocation>
</comment>
<dbReference type="GO" id="GO:0003700">
    <property type="term" value="F:DNA-binding transcription factor activity"/>
    <property type="evidence" value="ECO:0007669"/>
    <property type="project" value="InterPro"/>
</dbReference>
<dbReference type="InterPro" id="IPR013088">
    <property type="entry name" value="Znf_NHR/GATA"/>
</dbReference>
<evidence type="ECO:0000256" key="12">
    <source>
        <dbReference type="SAM" id="MobiDB-lite"/>
    </source>
</evidence>
<dbReference type="GO" id="GO:0008270">
    <property type="term" value="F:zinc ion binding"/>
    <property type="evidence" value="ECO:0007669"/>
    <property type="project" value="UniProtKB-KW"/>
</dbReference>
<evidence type="ECO:0000256" key="4">
    <source>
        <dbReference type="ARBA" id="ARBA00022833"/>
    </source>
</evidence>
<feature type="domain" description="Nuclear receptor" evidence="13">
    <location>
        <begin position="257"/>
        <end position="332"/>
    </location>
</feature>
<evidence type="ECO:0000256" key="8">
    <source>
        <dbReference type="ARBA" id="ARBA00023163"/>
    </source>
</evidence>
<dbReference type="SMART" id="SM00430">
    <property type="entry name" value="HOLI"/>
    <property type="match status" value="1"/>
</dbReference>
<dbReference type="InterPro" id="IPR050200">
    <property type="entry name" value="Nuclear_hormone_rcpt_NR3"/>
</dbReference>
<keyword evidence="1" id="KW-0754">Steroid-binding</keyword>
<evidence type="ECO:0000256" key="7">
    <source>
        <dbReference type="ARBA" id="ARBA00023125"/>
    </source>
</evidence>
<evidence type="ECO:0000256" key="10">
    <source>
        <dbReference type="ARBA" id="ARBA00023242"/>
    </source>
</evidence>
<dbReference type="Gene3D" id="1.10.565.10">
    <property type="entry name" value="Retinoid X Receptor"/>
    <property type="match status" value="1"/>
</dbReference>
<evidence type="ECO:0000256" key="1">
    <source>
        <dbReference type="ARBA" id="ARBA00022665"/>
    </source>
</evidence>
<evidence type="ECO:0000259" key="14">
    <source>
        <dbReference type="PROSITE" id="PS51843"/>
    </source>
</evidence>
<dbReference type="Proteomes" id="UP000694388">
    <property type="component" value="Unplaced"/>
</dbReference>
<keyword evidence="6" id="KW-0446">Lipid-binding</keyword>
<dbReference type="PROSITE" id="PS51030">
    <property type="entry name" value="NUCLEAR_REC_DBD_2"/>
    <property type="match status" value="1"/>
</dbReference>
<protein>
    <submittedName>
        <fullName evidence="15">Nuclear receptor subfamily 3, group C, member 2</fullName>
    </submittedName>
</protein>
<dbReference type="FunFam" id="1.10.565.10:FF:000004">
    <property type="entry name" value="Androgen receptor variant"/>
    <property type="match status" value="1"/>
</dbReference>
<keyword evidence="10 11" id="KW-0539">Nucleus</keyword>
<dbReference type="AlphaFoldDB" id="A0A8C4QEB5"/>
<dbReference type="InterPro" id="IPR000536">
    <property type="entry name" value="Nucl_hrmn_rcpt_lig-bd"/>
</dbReference>
<dbReference type="PROSITE" id="PS51843">
    <property type="entry name" value="NR_LBD"/>
    <property type="match status" value="1"/>
</dbReference>
<dbReference type="InterPro" id="IPR001628">
    <property type="entry name" value="Znf_hrmn_rcpt"/>
</dbReference>
<feature type="region of interest" description="Disordered" evidence="12">
    <location>
        <begin position="148"/>
        <end position="168"/>
    </location>
</feature>
<proteinExistence type="inferred from homology"/>
<dbReference type="SMART" id="SM00399">
    <property type="entry name" value="ZnF_C4"/>
    <property type="match status" value="1"/>
</dbReference>
<evidence type="ECO:0000256" key="2">
    <source>
        <dbReference type="ARBA" id="ARBA00022723"/>
    </source>
</evidence>
<accession>A0A8C4QEB5</accession>
<keyword evidence="4 11" id="KW-0862">Zinc</keyword>
<keyword evidence="2 11" id="KW-0479">Metal-binding</keyword>
<dbReference type="GO" id="GO:0043565">
    <property type="term" value="F:sequence-specific DNA binding"/>
    <property type="evidence" value="ECO:0007669"/>
    <property type="project" value="InterPro"/>
</dbReference>
<dbReference type="PRINTS" id="PR00047">
    <property type="entry name" value="STROIDFINGER"/>
</dbReference>
<dbReference type="Pfam" id="PF00104">
    <property type="entry name" value="Hormone_recep"/>
    <property type="match status" value="1"/>
</dbReference>
<reference evidence="15" key="2">
    <citation type="submission" date="2025-09" db="UniProtKB">
        <authorList>
            <consortium name="Ensembl"/>
        </authorList>
    </citation>
    <scope>IDENTIFICATION</scope>
</reference>
<dbReference type="Pfam" id="PF00105">
    <property type="entry name" value="zf-C4"/>
    <property type="match status" value="1"/>
</dbReference>
<keyword evidence="16" id="KW-1185">Reference proteome</keyword>
<dbReference type="GeneTree" id="ENSGT00940000159333"/>
<keyword evidence="7 11" id="KW-0238">DNA-binding</keyword>
<dbReference type="PROSITE" id="PS00031">
    <property type="entry name" value="NUCLEAR_REC_DBD_1"/>
    <property type="match status" value="1"/>
</dbReference>
<keyword evidence="5 11" id="KW-0805">Transcription regulation</keyword>
<evidence type="ECO:0000256" key="5">
    <source>
        <dbReference type="ARBA" id="ARBA00023015"/>
    </source>
</evidence>
<feature type="domain" description="NR LBD" evidence="14">
    <location>
        <begin position="370"/>
        <end position="602"/>
    </location>
</feature>
<dbReference type="CDD" id="cd06947">
    <property type="entry name" value="NR_LBD_GR_Like"/>
    <property type="match status" value="1"/>
</dbReference>
<dbReference type="GO" id="GO:0005496">
    <property type="term" value="F:steroid binding"/>
    <property type="evidence" value="ECO:0007669"/>
    <property type="project" value="UniProtKB-KW"/>
</dbReference>
<keyword evidence="3 11" id="KW-0863">Zinc-finger</keyword>
<reference evidence="15" key="1">
    <citation type="submission" date="2025-08" db="UniProtKB">
        <authorList>
            <consortium name="Ensembl"/>
        </authorList>
    </citation>
    <scope>IDENTIFICATION</scope>
</reference>
<name>A0A8C4QEB5_EPTBU</name>
<evidence type="ECO:0000313" key="15">
    <source>
        <dbReference type="Ensembl" id="ENSEBUP00000014221.1"/>
    </source>
</evidence>
<evidence type="ECO:0000256" key="9">
    <source>
        <dbReference type="ARBA" id="ARBA00023170"/>
    </source>
</evidence>
<organism evidence="15 16">
    <name type="scientific">Eptatretus burgeri</name>
    <name type="common">Inshore hagfish</name>
    <dbReference type="NCBI Taxonomy" id="7764"/>
    <lineage>
        <taxon>Eukaryota</taxon>
        <taxon>Metazoa</taxon>
        <taxon>Chordata</taxon>
        <taxon>Craniata</taxon>
        <taxon>Vertebrata</taxon>
        <taxon>Cyclostomata</taxon>
        <taxon>Myxini</taxon>
        <taxon>Myxiniformes</taxon>
        <taxon>Myxinidae</taxon>
        <taxon>Eptatretinae</taxon>
        <taxon>Eptatretus</taxon>
    </lineage>
</organism>
<dbReference type="Gene3D" id="3.30.50.10">
    <property type="entry name" value="Erythroid Transcription Factor GATA-1, subunit A"/>
    <property type="match status" value="1"/>
</dbReference>
<evidence type="ECO:0000256" key="11">
    <source>
        <dbReference type="RuleBase" id="RU004334"/>
    </source>
</evidence>
<dbReference type="InterPro" id="IPR035500">
    <property type="entry name" value="NHR-like_dom_sf"/>
</dbReference>
<evidence type="ECO:0000256" key="6">
    <source>
        <dbReference type="ARBA" id="ARBA00023121"/>
    </source>
</evidence>
<dbReference type="SUPFAM" id="SSF57716">
    <property type="entry name" value="Glucocorticoid receptor-like (DNA-binding domain)"/>
    <property type="match status" value="1"/>
</dbReference>
<dbReference type="InterPro" id="IPR001723">
    <property type="entry name" value="Nuclear_hrmn_rcpt"/>
</dbReference>
<dbReference type="CDD" id="cd07172">
    <property type="entry name" value="NR_DBD_GR_PR"/>
    <property type="match status" value="1"/>
</dbReference>
<evidence type="ECO:0000256" key="3">
    <source>
        <dbReference type="ARBA" id="ARBA00022771"/>
    </source>
</evidence>
<dbReference type="PANTHER" id="PTHR48092">
    <property type="entry name" value="KNIRPS-RELATED PROTEIN-RELATED"/>
    <property type="match status" value="1"/>
</dbReference>
<dbReference type="SUPFAM" id="SSF48508">
    <property type="entry name" value="Nuclear receptor ligand-binding domain"/>
    <property type="match status" value="1"/>
</dbReference>
<dbReference type="GO" id="GO:0005634">
    <property type="term" value="C:nucleus"/>
    <property type="evidence" value="ECO:0007669"/>
    <property type="project" value="UniProtKB-SubCell"/>
</dbReference>
<evidence type="ECO:0000313" key="16">
    <source>
        <dbReference type="Proteomes" id="UP000694388"/>
    </source>
</evidence>
<dbReference type="PRINTS" id="PR00398">
    <property type="entry name" value="STRDHORMONER"/>
</dbReference>
<sequence>MSGTSQGDGSSSLSAAVMGAVESALTEGNVVDDILSNTLERPLVDGPVMSPGIPSDHHGGYLPADRAGVEFDFALDELPQIQGVRAVPGEGGYLPGETLPAHTSTDQGSTGSSGLLHLSTPGVMKMEHPSEQAAAHHSWRFSELLGLSEAGPSTGSPPVLSPPPGVRRCKSEALPEGVPMMHPGQYLQQRFVGSPPIAETLPGPPMGIAESWLPPPLLLGREGTPGYRMVPTPRGRFEDTHRMEATCAPNAGYSGLQKLCLICGDEASGCHYGVITCGSCKVFFKRASEGQNNYLCAGRNDCIIDKMRRKNCPACRLRKCCHAGMVLGAHRSKKPGKMKGGEEGPSQACASMEGMRQSLTFWGSHPSPMSPHTLVPSLISILRFIEPEVVYAGFDNTQPVTTNYLLSSLNRLCEKQLVPVVKWAKVLPGFKELHIDDQMTLIQYSWMGLMAFAMGWRSHKLVNGQMLYFAPDLIFNEQRMQQSAMYELCMGMQQISKEFSRMQVSQDEFLCMKALLLLSMLPQEGLKMQSFFNEMRMNYIRELNKVVVEGNRAEGWQRFYQLTKMLDSMHDLVGNLLQFCFHTFVQSQALAVDFPEMMTEMISAQLPRILSGKAKPLLFHSKGR</sequence>
<evidence type="ECO:0000259" key="13">
    <source>
        <dbReference type="PROSITE" id="PS51030"/>
    </source>
</evidence>
<comment type="similarity">
    <text evidence="11">Belongs to the nuclear hormone receptor family.</text>
</comment>
<dbReference type="Ensembl" id="ENSEBUT00000014797.1">
    <property type="protein sequence ID" value="ENSEBUP00000014221.1"/>
    <property type="gene ID" value="ENSEBUG00000008956.1"/>
</dbReference>
<keyword evidence="9 11" id="KW-0675">Receptor</keyword>
<keyword evidence="8 11" id="KW-0804">Transcription</keyword>